<evidence type="ECO:0000256" key="1">
    <source>
        <dbReference type="ARBA" id="ARBA00022603"/>
    </source>
</evidence>
<dbReference type="AlphaFoldDB" id="A0A9P4MCF7"/>
<dbReference type="PANTHER" id="PTHR43712">
    <property type="entry name" value="PUTATIVE (AFU_ORTHOLOGUE AFUA_4G14580)-RELATED"/>
    <property type="match status" value="1"/>
</dbReference>
<feature type="domain" description="O-methyltransferase C-terminal" evidence="4">
    <location>
        <begin position="243"/>
        <end position="423"/>
    </location>
</feature>
<sequence>MAGPQPTLLELSSKISEIARSMSSYMETKNWPAPSFAASSVESYPQAPELHSARMMLIETLMDMLHLAISPSEFLFWHALTTKHDVMVLDVLNQFDFFSAVPIDGSASYTGIAAYTKLPESVVRRILRQAFTLHLFAETFPGSGYVVHTAATAYTVRQPLVRSWIALNTEEVGKGCVTMPEALKAYSFGKEQITQKPGECGVARAFYNRDGRPDLADKTYYHWAEEDGEDGQRGWRERRFGEAMQALGKQNTVTPEQILGGVDWGALGDATVVDVGGSVGHLSHILANSYPNLKCIVQDVPGLEPQFNAALPAELSSRITFKAHDFFSPQLVVADVYFFKNVFLNWQDDYAIRILRALLPSLKPGARIVVYDPIMPPVANEEGKRAVPLPVERLMTSMDLQMLVVCNGIDRTIEDWVKLFKKADERFCLKGVSMPKGSPFGLLEVTFEHRTPSLED</sequence>
<keyword evidence="1" id="KW-0489">Methyltransferase</keyword>
<dbReference type="EMBL" id="ML978122">
    <property type="protein sequence ID" value="KAF2102402.1"/>
    <property type="molecule type" value="Genomic_DNA"/>
</dbReference>
<proteinExistence type="predicted"/>
<keyword evidence="6" id="KW-1185">Reference proteome</keyword>
<comment type="caution">
    <text evidence="5">The sequence shown here is derived from an EMBL/GenBank/DDBJ whole genome shotgun (WGS) entry which is preliminary data.</text>
</comment>
<dbReference type="PANTHER" id="PTHR43712:SF12">
    <property type="entry name" value="STERIGMATOCYSTIN 8-O-METHYLTRANSFERASE"/>
    <property type="match status" value="1"/>
</dbReference>
<dbReference type="InterPro" id="IPR016461">
    <property type="entry name" value="COMT-like"/>
</dbReference>
<reference evidence="5" key="1">
    <citation type="journal article" date="2020" name="Stud. Mycol.">
        <title>101 Dothideomycetes genomes: a test case for predicting lifestyles and emergence of pathogens.</title>
        <authorList>
            <person name="Haridas S."/>
            <person name="Albert R."/>
            <person name="Binder M."/>
            <person name="Bloem J."/>
            <person name="Labutti K."/>
            <person name="Salamov A."/>
            <person name="Andreopoulos B."/>
            <person name="Baker S."/>
            <person name="Barry K."/>
            <person name="Bills G."/>
            <person name="Bluhm B."/>
            <person name="Cannon C."/>
            <person name="Castanera R."/>
            <person name="Culley D."/>
            <person name="Daum C."/>
            <person name="Ezra D."/>
            <person name="Gonzalez J."/>
            <person name="Henrissat B."/>
            <person name="Kuo A."/>
            <person name="Liang C."/>
            <person name="Lipzen A."/>
            <person name="Lutzoni F."/>
            <person name="Magnuson J."/>
            <person name="Mondo S."/>
            <person name="Nolan M."/>
            <person name="Ohm R."/>
            <person name="Pangilinan J."/>
            <person name="Park H.-J."/>
            <person name="Ramirez L."/>
            <person name="Alfaro M."/>
            <person name="Sun H."/>
            <person name="Tritt A."/>
            <person name="Yoshinaga Y."/>
            <person name="Zwiers L.-H."/>
            <person name="Turgeon B."/>
            <person name="Goodwin S."/>
            <person name="Spatafora J."/>
            <person name="Crous P."/>
            <person name="Grigoriev I."/>
        </authorList>
    </citation>
    <scope>NUCLEOTIDE SEQUENCE</scope>
    <source>
        <strain evidence="5">CBS 133067</strain>
    </source>
</reference>
<evidence type="ECO:0000313" key="6">
    <source>
        <dbReference type="Proteomes" id="UP000799772"/>
    </source>
</evidence>
<dbReference type="PROSITE" id="PS51683">
    <property type="entry name" value="SAM_OMT_II"/>
    <property type="match status" value="1"/>
</dbReference>
<keyword evidence="2" id="KW-0808">Transferase</keyword>
<dbReference type="SUPFAM" id="SSF46785">
    <property type="entry name" value="Winged helix' DNA-binding domain"/>
    <property type="match status" value="1"/>
</dbReference>
<dbReference type="InterPro" id="IPR036390">
    <property type="entry name" value="WH_DNA-bd_sf"/>
</dbReference>
<organism evidence="5 6">
    <name type="scientific">Rhizodiscina lignyota</name>
    <dbReference type="NCBI Taxonomy" id="1504668"/>
    <lineage>
        <taxon>Eukaryota</taxon>
        <taxon>Fungi</taxon>
        <taxon>Dikarya</taxon>
        <taxon>Ascomycota</taxon>
        <taxon>Pezizomycotina</taxon>
        <taxon>Dothideomycetes</taxon>
        <taxon>Pleosporomycetidae</taxon>
        <taxon>Aulographales</taxon>
        <taxon>Rhizodiscinaceae</taxon>
        <taxon>Rhizodiscina</taxon>
    </lineage>
</organism>
<dbReference type="Proteomes" id="UP000799772">
    <property type="component" value="Unassembled WGS sequence"/>
</dbReference>
<dbReference type="OrthoDB" id="1606438at2759"/>
<accession>A0A9P4MCF7</accession>
<dbReference type="Pfam" id="PF00891">
    <property type="entry name" value="Methyltransf_2"/>
    <property type="match status" value="1"/>
</dbReference>
<dbReference type="GO" id="GO:0032259">
    <property type="term" value="P:methylation"/>
    <property type="evidence" value="ECO:0007669"/>
    <property type="project" value="UniProtKB-KW"/>
</dbReference>
<evidence type="ECO:0000256" key="3">
    <source>
        <dbReference type="ARBA" id="ARBA00022691"/>
    </source>
</evidence>
<evidence type="ECO:0000313" key="5">
    <source>
        <dbReference type="EMBL" id="KAF2102402.1"/>
    </source>
</evidence>
<dbReference type="InterPro" id="IPR029063">
    <property type="entry name" value="SAM-dependent_MTases_sf"/>
</dbReference>
<gene>
    <name evidence="5" type="ORF">NA57DRAFT_32763</name>
</gene>
<dbReference type="GO" id="GO:0008171">
    <property type="term" value="F:O-methyltransferase activity"/>
    <property type="evidence" value="ECO:0007669"/>
    <property type="project" value="InterPro"/>
</dbReference>
<dbReference type="InterPro" id="IPR036388">
    <property type="entry name" value="WH-like_DNA-bd_sf"/>
</dbReference>
<dbReference type="Gene3D" id="3.40.50.150">
    <property type="entry name" value="Vaccinia Virus protein VP39"/>
    <property type="match status" value="1"/>
</dbReference>
<evidence type="ECO:0000259" key="4">
    <source>
        <dbReference type="Pfam" id="PF00891"/>
    </source>
</evidence>
<protein>
    <submittedName>
        <fullName evidence="5">O-methyltransferase</fullName>
    </submittedName>
</protein>
<keyword evidence="3" id="KW-0949">S-adenosyl-L-methionine</keyword>
<dbReference type="InterPro" id="IPR001077">
    <property type="entry name" value="COMT_C"/>
</dbReference>
<name>A0A9P4MCF7_9PEZI</name>
<evidence type="ECO:0000256" key="2">
    <source>
        <dbReference type="ARBA" id="ARBA00022679"/>
    </source>
</evidence>
<dbReference type="SUPFAM" id="SSF53335">
    <property type="entry name" value="S-adenosyl-L-methionine-dependent methyltransferases"/>
    <property type="match status" value="1"/>
</dbReference>
<dbReference type="Gene3D" id="1.10.10.10">
    <property type="entry name" value="Winged helix-like DNA-binding domain superfamily/Winged helix DNA-binding domain"/>
    <property type="match status" value="1"/>
</dbReference>